<gene>
    <name evidence="2" type="ORF">M427DRAFT_92400</name>
</gene>
<feature type="non-terminal residue" evidence="2">
    <location>
        <position position="52"/>
    </location>
</feature>
<protein>
    <recommendedName>
        <fullName evidence="1">HAT C-terminal dimerisation domain-containing protein</fullName>
    </recommendedName>
</protein>
<dbReference type="Proteomes" id="UP000070544">
    <property type="component" value="Unassembled WGS sequence"/>
</dbReference>
<accession>A0A138ZZ57</accession>
<dbReference type="OrthoDB" id="2150907at2759"/>
<evidence type="ECO:0000259" key="1">
    <source>
        <dbReference type="Pfam" id="PF05699"/>
    </source>
</evidence>
<dbReference type="SUPFAM" id="SSF53098">
    <property type="entry name" value="Ribonuclease H-like"/>
    <property type="match status" value="1"/>
</dbReference>
<dbReference type="GO" id="GO:0046983">
    <property type="term" value="F:protein dimerization activity"/>
    <property type="evidence" value="ECO:0007669"/>
    <property type="project" value="InterPro"/>
</dbReference>
<reference evidence="2 3" key="1">
    <citation type="journal article" date="2015" name="Genome Biol. Evol.">
        <title>Phylogenomic analyses indicate that early fungi evolved digesting cell walls of algal ancestors of land plants.</title>
        <authorList>
            <person name="Chang Y."/>
            <person name="Wang S."/>
            <person name="Sekimoto S."/>
            <person name="Aerts A.L."/>
            <person name="Choi C."/>
            <person name="Clum A."/>
            <person name="LaButti K.M."/>
            <person name="Lindquist E.A."/>
            <person name="Yee Ngan C."/>
            <person name="Ohm R.A."/>
            <person name="Salamov A.A."/>
            <person name="Grigoriev I.V."/>
            <person name="Spatafora J.W."/>
            <person name="Berbee M.L."/>
        </authorList>
    </citation>
    <scope>NUCLEOTIDE SEQUENCE [LARGE SCALE GENOMIC DNA]</scope>
    <source>
        <strain evidence="2 3">JEL478</strain>
    </source>
</reference>
<dbReference type="InterPro" id="IPR012337">
    <property type="entry name" value="RNaseH-like_sf"/>
</dbReference>
<feature type="domain" description="HAT C-terminal dimerisation" evidence="1">
    <location>
        <begin position="1"/>
        <end position="52"/>
    </location>
</feature>
<evidence type="ECO:0000313" key="3">
    <source>
        <dbReference type="Proteomes" id="UP000070544"/>
    </source>
</evidence>
<proteinExistence type="predicted"/>
<feature type="non-terminal residue" evidence="2">
    <location>
        <position position="1"/>
    </location>
</feature>
<sequence length="52" mass="5649">PDLAHMACDYLAIPATSVPSEHLFSASSSVYSKKQGSLKPELVRRSVCLGDW</sequence>
<dbReference type="Pfam" id="PF05699">
    <property type="entry name" value="Dimer_Tnp_hAT"/>
    <property type="match status" value="1"/>
</dbReference>
<organism evidence="2 3">
    <name type="scientific">Gonapodya prolifera (strain JEL478)</name>
    <name type="common">Monoblepharis prolifera</name>
    <dbReference type="NCBI Taxonomy" id="1344416"/>
    <lineage>
        <taxon>Eukaryota</taxon>
        <taxon>Fungi</taxon>
        <taxon>Fungi incertae sedis</taxon>
        <taxon>Chytridiomycota</taxon>
        <taxon>Chytridiomycota incertae sedis</taxon>
        <taxon>Monoblepharidomycetes</taxon>
        <taxon>Monoblepharidales</taxon>
        <taxon>Gonapodyaceae</taxon>
        <taxon>Gonapodya</taxon>
    </lineage>
</organism>
<name>A0A138ZZ57_GONPJ</name>
<keyword evidence="3" id="KW-1185">Reference proteome</keyword>
<dbReference type="EMBL" id="KQ965850">
    <property type="protein sequence ID" value="KXS09789.1"/>
    <property type="molecule type" value="Genomic_DNA"/>
</dbReference>
<evidence type="ECO:0000313" key="2">
    <source>
        <dbReference type="EMBL" id="KXS09789.1"/>
    </source>
</evidence>
<dbReference type="AlphaFoldDB" id="A0A138ZZ57"/>
<dbReference type="InterPro" id="IPR008906">
    <property type="entry name" value="HATC_C_dom"/>
</dbReference>